<name>A0A2T4UF59_9ACTN</name>
<evidence type="ECO:0000313" key="1">
    <source>
        <dbReference type="EMBL" id="PTL56416.1"/>
    </source>
</evidence>
<reference evidence="1 2" key="1">
    <citation type="submission" date="2018-03" db="EMBL/GenBank/DDBJ databases">
        <title>Aquarubrobacter algicola gen. nov., sp. nov., a novel actinobacterium isolated from shallow eutrophic lake during the end of cyanobacterial harmful algal blooms.</title>
        <authorList>
            <person name="Chun S.J."/>
        </authorList>
    </citation>
    <scope>NUCLEOTIDE SEQUENCE [LARGE SCALE GENOMIC DNA]</scope>
    <source>
        <strain evidence="1 2">Seoho-28</strain>
    </source>
</reference>
<comment type="caution">
    <text evidence="1">The sequence shown here is derived from an EMBL/GenBank/DDBJ whole genome shotgun (WGS) entry which is preliminary data.</text>
</comment>
<gene>
    <name evidence="1" type="ORF">C7Y72_15750</name>
</gene>
<dbReference type="EMBL" id="PYYB01000002">
    <property type="protein sequence ID" value="PTL56416.1"/>
    <property type="molecule type" value="Genomic_DNA"/>
</dbReference>
<organism evidence="1 2">
    <name type="scientific">Paraconexibacter algicola</name>
    <dbReference type="NCBI Taxonomy" id="2133960"/>
    <lineage>
        <taxon>Bacteria</taxon>
        <taxon>Bacillati</taxon>
        <taxon>Actinomycetota</taxon>
        <taxon>Thermoleophilia</taxon>
        <taxon>Solirubrobacterales</taxon>
        <taxon>Paraconexibacteraceae</taxon>
        <taxon>Paraconexibacter</taxon>
    </lineage>
</organism>
<proteinExistence type="predicted"/>
<dbReference type="OrthoDB" id="115252at2"/>
<evidence type="ECO:0000313" key="2">
    <source>
        <dbReference type="Proteomes" id="UP000240739"/>
    </source>
</evidence>
<keyword evidence="2" id="KW-1185">Reference proteome</keyword>
<sequence length="308" mass="32281">MTVTAEHETPRPGQGAAFSDAVTFAFGDPAADVYGLARIGRSPGEDGAPQGSGLAVLFSGREPVAVRAAGGLPVAGDGWEGVDAAGVRTTVEEPLAAWTVSFESEDGSSGFELRFEAASQPGELDPESDAARLGGMTGYDQLCRVTGSARVRGGLRRVDCLGQRGHSWGAPDWDDVALARTVSAWITPTDGATLTAIRPSDGRRGTRTHADEALAATLFAPDGDGPAVALAVEEPRLSTTMDGELRQRRAGLELWVDPEGYPARIAGEVLCGTSLDLGRLRLDCAFFAWSMDGRHGVGRYDVVRRVAA</sequence>
<protein>
    <submittedName>
        <fullName evidence="1">Uncharacterized protein</fullName>
    </submittedName>
</protein>
<dbReference type="AlphaFoldDB" id="A0A2T4UF59"/>
<accession>A0A2T4UF59</accession>
<dbReference type="Proteomes" id="UP000240739">
    <property type="component" value="Unassembled WGS sequence"/>
</dbReference>
<dbReference type="RefSeq" id="WP_107570135.1">
    <property type="nucleotide sequence ID" value="NZ_PYYB01000002.1"/>
</dbReference>